<proteinExistence type="predicted"/>
<sequence>MERRNRAAALASRIIPYHPEYRKITGSVTAAILFEQLEYWFDRYNYNSFYKFLEPAPDHPSYAPGDSWVEELGFSVEEFRTAFDKIGVRYNSKTEFLKAQEEGRLFIKNGEEKLYCSFIDKQKNVTYYVRNNEVVDRLLDELTHKEVEGEPQFIKPEIKNEKAVYTDILVKKEGGQSPEMGNPNLPRWGKSISGDRESPSPEMVNPDLPISIDYISRLHHKITSVSQSKNMEMEQDGLTDGQTLNRSVNQSDDFDSEVIKELKEKYMLTDEDIKVCLRKMKGRNIRSPVNFLEKTIENYIKEKSVIDAVKKADRDSSTFSVPKNYFNSYSQRKYDVEELEKKLLERSMKREDDG</sequence>
<dbReference type="HOGENOM" id="CLU_782880_0_0_9"/>
<dbReference type="KEGG" id="tpd:Teth39_2228"/>
<dbReference type="STRING" id="340099.Teth39_2228"/>
<protein>
    <submittedName>
        <fullName evidence="2">Uncharacterized protein</fullName>
    </submittedName>
</protein>
<name>B0K829_THEP3</name>
<dbReference type="RefSeq" id="WP_012269802.1">
    <property type="nucleotide sequence ID" value="NC_010321.1"/>
</dbReference>
<organism evidence="2 3">
    <name type="scientific">Thermoanaerobacter pseudethanolicus (strain ATCC 33223 / 39E)</name>
    <name type="common">Clostridium thermohydrosulfuricum</name>
    <dbReference type="NCBI Taxonomy" id="340099"/>
    <lineage>
        <taxon>Bacteria</taxon>
        <taxon>Bacillati</taxon>
        <taxon>Bacillota</taxon>
        <taxon>Clostridia</taxon>
        <taxon>Thermoanaerobacterales</taxon>
        <taxon>Thermoanaerobacteraceae</taxon>
        <taxon>Thermoanaerobacter</taxon>
    </lineage>
</organism>
<dbReference type="EMBL" id="CP000924">
    <property type="protein sequence ID" value="ABY95849.1"/>
    <property type="molecule type" value="Genomic_DNA"/>
</dbReference>
<dbReference type="AlphaFoldDB" id="B0K829"/>
<dbReference type="Proteomes" id="UP000002156">
    <property type="component" value="Chromosome"/>
</dbReference>
<accession>B0K829</accession>
<evidence type="ECO:0000313" key="2">
    <source>
        <dbReference type="EMBL" id="ABY95849.1"/>
    </source>
</evidence>
<evidence type="ECO:0000313" key="3">
    <source>
        <dbReference type="Proteomes" id="UP000002156"/>
    </source>
</evidence>
<dbReference type="eggNOG" id="ENOG50334FJ">
    <property type="taxonomic scope" value="Bacteria"/>
</dbReference>
<keyword evidence="3" id="KW-1185">Reference proteome</keyword>
<reference evidence="3" key="1">
    <citation type="submission" date="2008-01" db="EMBL/GenBank/DDBJ databases">
        <title>Complete sequence of Thermoanaerobacter pseudethanolicus 39E.</title>
        <authorList>
            <person name="Copeland A."/>
            <person name="Lucas S."/>
            <person name="Lapidus A."/>
            <person name="Barry K."/>
            <person name="Glavina del Rio T."/>
            <person name="Dalin E."/>
            <person name="Tice H."/>
            <person name="Pitluck S."/>
            <person name="Bruce D."/>
            <person name="Goodwin L."/>
            <person name="Saunders E."/>
            <person name="Brettin T."/>
            <person name="Detter J.C."/>
            <person name="Han C."/>
            <person name="Schmutz J."/>
            <person name="Larimer F."/>
            <person name="Land M."/>
            <person name="Hauser L."/>
            <person name="Kyrpides N."/>
            <person name="Lykidis A."/>
            <person name="Hemme C."/>
            <person name="Fields M.W."/>
            <person name="He Z."/>
            <person name="Zhou J."/>
            <person name="Richardson P."/>
        </authorList>
    </citation>
    <scope>NUCLEOTIDE SEQUENCE [LARGE SCALE GENOMIC DNA]</scope>
    <source>
        <strain evidence="3">ATCC 33223 / DSM 2355 / 39E</strain>
    </source>
</reference>
<evidence type="ECO:0000256" key="1">
    <source>
        <dbReference type="SAM" id="MobiDB-lite"/>
    </source>
</evidence>
<feature type="region of interest" description="Disordered" evidence="1">
    <location>
        <begin position="173"/>
        <end position="202"/>
    </location>
</feature>
<gene>
    <name evidence="2" type="ordered locus">Teth39_2228</name>
</gene>